<dbReference type="EMBL" id="JHQK01000014">
    <property type="protein sequence ID" value="KHN66223.1"/>
    <property type="molecule type" value="Genomic_DNA"/>
</dbReference>
<accession>A0A0B2UA16</accession>
<evidence type="ECO:0000313" key="1">
    <source>
        <dbReference type="EMBL" id="KHN66223.1"/>
    </source>
</evidence>
<gene>
    <name evidence="1" type="ORF">DH17_04400</name>
</gene>
<reference evidence="1 2" key="1">
    <citation type="submission" date="2014-03" db="EMBL/GenBank/DDBJ databases">
        <title>Genome sequence of the diesel-degrader and plant-growth promoter Acinetobacter oleivorans PF-1 isolated from the roots of poplar tree.</title>
        <authorList>
            <person name="Gkorezis P."/>
            <person name="van Hamme J."/>
            <person name="Rineau F."/>
            <person name="Vangronsveld J."/>
            <person name="Francetti A."/>
        </authorList>
    </citation>
    <scope>NUCLEOTIDE SEQUENCE [LARGE SCALE GENOMIC DNA]</scope>
    <source>
        <strain evidence="1 2">PF1</strain>
    </source>
</reference>
<dbReference type="AlphaFoldDB" id="A0A0B2UA16"/>
<comment type="caution">
    <text evidence="1">The sequence shown here is derived from an EMBL/GenBank/DDBJ whole genome shotgun (WGS) entry which is preliminary data.</text>
</comment>
<name>A0A0B2UA16_9GAMM</name>
<protein>
    <submittedName>
        <fullName evidence="1">Uncharacterized protein</fullName>
    </submittedName>
</protein>
<proteinExistence type="predicted"/>
<sequence length="96" mass="11646">MVIMKRDVIEVKLKNSSKKWLCVGGSLEGTWYFYYCDYFYTDWNNLNSDKYIKKWAENPMTGMEEYFYIWARLSKQVYSRAILKAIRISEIKEKKV</sequence>
<dbReference type="Proteomes" id="UP000031012">
    <property type="component" value="Unassembled WGS sequence"/>
</dbReference>
<evidence type="ECO:0000313" key="2">
    <source>
        <dbReference type="Proteomes" id="UP000031012"/>
    </source>
</evidence>
<organism evidence="1 2">
    <name type="scientific">Acinetobacter oleivorans</name>
    <dbReference type="NCBI Taxonomy" id="1148157"/>
    <lineage>
        <taxon>Bacteria</taxon>
        <taxon>Pseudomonadati</taxon>
        <taxon>Pseudomonadota</taxon>
        <taxon>Gammaproteobacteria</taxon>
        <taxon>Moraxellales</taxon>
        <taxon>Moraxellaceae</taxon>
        <taxon>Acinetobacter</taxon>
    </lineage>
</organism>